<dbReference type="EMBL" id="QTSX02005704">
    <property type="protein sequence ID" value="KAJ9058861.1"/>
    <property type="molecule type" value="Genomic_DNA"/>
</dbReference>
<organism evidence="1 2">
    <name type="scientific">Entomophthora muscae</name>
    <dbReference type="NCBI Taxonomy" id="34485"/>
    <lineage>
        <taxon>Eukaryota</taxon>
        <taxon>Fungi</taxon>
        <taxon>Fungi incertae sedis</taxon>
        <taxon>Zoopagomycota</taxon>
        <taxon>Entomophthoromycotina</taxon>
        <taxon>Entomophthoromycetes</taxon>
        <taxon>Entomophthorales</taxon>
        <taxon>Entomophthoraceae</taxon>
        <taxon>Entomophthora</taxon>
    </lineage>
</organism>
<keyword evidence="2" id="KW-1185">Reference proteome</keyword>
<proteinExistence type="predicted"/>
<name>A0ACC2S8Z4_9FUNG</name>
<comment type="caution">
    <text evidence="1">The sequence shown here is derived from an EMBL/GenBank/DDBJ whole genome shotgun (WGS) entry which is preliminary data.</text>
</comment>
<accession>A0ACC2S8Z4</accession>
<reference evidence="1" key="1">
    <citation type="submission" date="2022-04" db="EMBL/GenBank/DDBJ databases">
        <title>Genome of the entomopathogenic fungus Entomophthora muscae.</title>
        <authorList>
            <person name="Elya C."/>
            <person name="Lovett B.R."/>
            <person name="Lee E."/>
            <person name="Macias A.M."/>
            <person name="Hajek A.E."/>
            <person name="De Bivort B.L."/>
            <person name="Kasson M.T."/>
            <person name="De Fine Licht H.H."/>
            <person name="Stajich J.E."/>
        </authorList>
    </citation>
    <scope>NUCLEOTIDE SEQUENCE</scope>
    <source>
        <strain evidence="1">Berkeley</strain>
    </source>
</reference>
<sequence>MAAAEVLLPNQAKLAALKVALDSTGANLPPWSEPALLLSDLIWQLQSFKSNSNNPHTYLSTQNLLLPAPALFLPHAISKDVVSLQNSPAKTINQSVGLASGSKPLSPADMEKPITQYELKRIQDSTAPTSPTNVLYILDTYTAQSHACKMSLIDGNDISHYALVQIFSSPICQSLMIIGGHGEPINYFSDDLLFDYSSSPGSPSTVRVCVNRNNPTLPG</sequence>
<gene>
    <name evidence="1" type="ORF">DSO57_1008079</name>
</gene>
<protein>
    <submittedName>
        <fullName evidence="1">Uncharacterized protein</fullName>
    </submittedName>
</protein>
<evidence type="ECO:0000313" key="2">
    <source>
        <dbReference type="Proteomes" id="UP001165960"/>
    </source>
</evidence>
<evidence type="ECO:0000313" key="1">
    <source>
        <dbReference type="EMBL" id="KAJ9058861.1"/>
    </source>
</evidence>
<dbReference type="Proteomes" id="UP001165960">
    <property type="component" value="Unassembled WGS sequence"/>
</dbReference>